<feature type="compositionally biased region" description="Polar residues" evidence="1">
    <location>
        <begin position="8"/>
        <end position="26"/>
    </location>
</feature>
<name>A0A133KQ40_BIFBI</name>
<feature type="compositionally biased region" description="Basic residues" evidence="1">
    <location>
        <begin position="30"/>
        <end position="48"/>
    </location>
</feature>
<reference evidence="2 3" key="1">
    <citation type="submission" date="2016-01" db="EMBL/GenBank/DDBJ databases">
        <authorList>
            <person name="Oliw E.H."/>
        </authorList>
    </citation>
    <scope>NUCLEOTIDE SEQUENCE [LARGE SCALE GENOMIC DNA]</scope>
    <source>
        <strain evidence="2 3">MJR8628B</strain>
    </source>
</reference>
<evidence type="ECO:0000313" key="2">
    <source>
        <dbReference type="EMBL" id="KWZ81694.1"/>
    </source>
</evidence>
<accession>A0A133KQ40</accession>
<comment type="caution">
    <text evidence="2">The sequence shown here is derived from an EMBL/GenBank/DDBJ whole genome shotgun (WGS) entry which is preliminary data.</text>
</comment>
<dbReference type="Proteomes" id="UP000070092">
    <property type="component" value="Unassembled WGS sequence"/>
</dbReference>
<dbReference type="EMBL" id="LRPO01000024">
    <property type="protein sequence ID" value="KWZ81694.1"/>
    <property type="molecule type" value="Genomic_DNA"/>
</dbReference>
<sequence>MPRRGRSPTCSAASSCDDSRNGSPHSCSAPHRRRLRPIRRGRRAANWP</sequence>
<protein>
    <submittedName>
        <fullName evidence="2">Uncharacterized protein</fullName>
    </submittedName>
</protein>
<dbReference type="AlphaFoldDB" id="A0A133KQ40"/>
<gene>
    <name evidence="2" type="ORF">HMPREF3196_00821</name>
</gene>
<organism evidence="2 3">
    <name type="scientific">Bifidobacterium bifidum</name>
    <dbReference type="NCBI Taxonomy" id="1681"/>
    <lineage>
        <taxon>Bacteria</taxon>
        <taxon>Bacillati</taxon>
        <taxon>Actinomycetota</taxon>
        <taxon>Actinomycetes</taxon>
        <taxon>Bifidobacteriales</taxon>
        <taxon>Bifidobacteriaceae</taxon>
        <taxon>Bifidobacterium</taxon>
    </lineage>
</organism>
<dbReference type="PATRIC" id="fig|1681.53.peg.808"/>
<feature type="region of interest" description="Disordered" evidence="1">
    <location>
        <begin position="1"/>
        <end position="48"/>
    </location>
</feature>
<evidence type="ECO:0000256" key="1">
    <source>
        <dbReference type="SAM" id="MobiDB-lite"/>
    </source>
</evidence>
<evidence type="ECO:0000313" key="3">
    <source>
        <dbReference type="Proteomes" id="UP000070092"/>
    </source>
</evidence>
<proteinExistence type="predicted"/>